<dbReference type="Gene3D" id="1.20.58.2190">
    <property type="match status" value="1"/>
</dbReference>
<feature type="domain" description="PUB" evidence="2">
    <location>
        <begin position="235"/>
        <end position="303"/>
    </location>
</feature>
<gene>
    <name evidence="3" type="ORF">PBS003_LOCUS8437</name>
</gene>
<protein>
    <recommendedName>
        <fullName evidence="2">PUB domain-containing protein</fullName>
    </recommendedName>
</protein>
<proteinExistence type="predicted"/>
<reference evidence="3" key="1">
    <citation type="submission" date="2021-11" db="EMBL/GenBank/DDBJ databases">
        <authorList>
            <person name="Islam A."/>
            <person name="Islam S."/>
            <person name="Flora M.S."/>
            <person name="Rahman M."/>
            <person name="Ziaur R.M."/>
            <person name="Epstein J.H."/>
            <person name="Hassan M."/>
            <person name="Klassen M."/>
            <person name="Woodard K."/>
            <person name="Webb A."/>
            <person name="Webby R.J."/>
            <person name="El Zowalaty M.E."/>
        </authorList>
    </citation>
    <scope>NUCLEOTIDE SEQUENCE</scope>
    <source>
        <strain evidence="3">Pbs3</strain>
    </source>
</reference>
<evidence type="ECO:0000259" key="2">
    <source>
        <dbReference type="Pfam" id="PF09409"/>
    </source>
</evidence>
<dbReference type="InterPro" id="IPR036339">
    <property type="entry name" value="PUB-like_dom_sf"/>
</dbReference>
<evidence type="ECO:0000256" key="1">
    <source>
        <dbReference type="SAM" id="Coils"/>
    </source>
</evidence>
<comment type="caution">
    <text evidence="3">The sequence shown here is derived from an EMBL/GenBank/DDBJ whole genome shotgun (WGS) entry which is preliminary data.</text>
</comment>
<organism evidence="3 4">
    <name type="scientific">Peronospora belbahrii</name>
    <dbReference type="NCBI Taxonomy" id="622444"/>
    <lineage>
        <taxon>Eukaryota</taxon>
        <taxon>Sar</taxon>
        <taxon>Stramenopiles</taxon>
        <taxon>Oomycota</taxon>
        <taxon>Peronosporomycetes</taxon>
        <taxon>Peronosporales</taxon>
        <taxon>Peronosporaceae</taxon>
        <taxon>Peronospora</taxon>
    </lineage>
</organism>
<dbReference type="Pfam" id="PF09409">
    <property type="entry name" value="PUB"/>
    <property type="match status" value="1"/>
</dbReference>
<dbReference type="EMBL" id="CAKKTJ010000330">
    <property type="protein sequence ID" value="CAH0481836.1"/>
    <property type="molecule type" value="Genomic_DNA"/>
</dbReference>
<evidence type="ECO:0000313" key="3">
    <source>
        <dbReference type="EMBL" id="CAH0481836.1"/>
    </source>
</evidence>
<dbReference type="CDD" id="cd09212">
    <property type="entry name" value="PUB"/>
    <property type="match status" value="1"/>
</dbReference>
<dbReference type="InterPro" id="IPR018997">
    <property type="entry name" value="PUB_domain"/>
</dbReference>
<dbReference type="SUPFAM" id="SSF143503">
    <property type="entry name" value="PUG domain-like"/>
    <property type="match status" value="1"/>
</dbReference>
<feature type="coiled-coil region" evidence="1">
    <location>
        <begin position="109"/>
        <end position="204"/>
    </location>
</feature>
<dbReference type="Proteomes" id="UP001160483">
    <property type="component" value="Unassembled WGS sequence"/>
</dbReference>
<accession>A0AAU9L4D5</accession>
<dbReference type="AlphaFoldDB" id="A0AAU9L4D5"/>
<name>A0AAU9L4D5_9STRA</name>
<evidence type="ECO:0000313" key="4">
    <source>
        <dbReference type="Proteomes" id="UP001160483"/>
    </source>
</evidence>
<sequence>MSEFRQAIDHVEALEACLTLLQQLVTNCCDRQLLEEKLSFIMTAINGEIDVIMSKFRARCSMVDPVTKQARFGPKMLAKVQDLLQRYDDITLRMKEDAPLRLDIEEKIHKIAEEEAAKESDEVARKRETRIAQQAEELARKQEQQRQQQAALELKAEHQRVEQLRIEALASAAQEKRERREKERAKEEQQRMLEEQERERLNALIPHGKQGLEKAMTMLKESTGEEALFRQSLVKLLGVVSNICSAPENAAFRHIPKYNANFHADLGQYAGGHQCLLALGFKELQQGDEAQPRAVFVLEEPNLSEDFNAWSNWFDELKEMQCLVESKL</sequence>
<keyword evidence="1" id="KW-0175">Coiled coil</keyword>